<dbReference type="Gene3D" id="3.40.710.10">
    <property type="entry name" value="DD-peptidase/beta-lactamase superfamily"/>
    <property type="match status" value="1"/>
</dbReference>
<dbReference type="STRING" id="1797532.A2729_04385"/>
<dbReference type="Gene3D" id="3.90.1310.10">
    <property type="entry name" value="Penicillin-binding protein 2a (Domain 2)"/>
    <property type="match status" value="1"/>
</dbReference>
<sequence>MISNQLKPMEGKVSPIDKRISILLFFIIIFGAAIIFRLFFLQVIQHSFYLSLAQERQEVLKSLIPQRGSIYVRENGELYSLVTNREYFLVYAEPAKISDVGKVIDRLTPILNLEEKEWKELLVRISKKNDPYEPVKHKVTKKQVEELEKLNLAGIGFLPETYRFYPEKGLGSHIFGFVGIKDDKKIGQYGLEGYFDQELSGRPGLIKSFKDAIGSLITIGPRSIKKAENGIDLVLSLDRQIQYTACQKLKRFYDSYQAQGGTVIIMAPKTGAILAMCSYPDFDPAEYQLTKDINYFNNPAIFYEYEPGSVFKTMTMSAALDVGKITPETTYEDTGELKIGPFTIRNFDNRAYGQQTMTQALAQSLNLGAAYAAEQIGRNVFQDYVKRFGFGQVTGLELETEVDGSIKNLEKIADVYYLTASYGYGISVTPLQLAAAYGAIANNGLLMKPYVVAEKILVDGTNLITKPESISQVISEKTASIITGMLTQVVESSYDRKAKVPNYYLAAKTGTALIPAPGGGYGNETIHTIVGFGPVRNPAFVILIKMDKIKNGPRFASDSIGPLFGEIAKFLLNYYQIEPDY</sequence>
<evidence type="ECO:0000313" key="7">
    <source>
        <dbReference type="Proteomes" id="UP000178930"/>
    </source>
</evidence>
<protein>
    <recommendedName>
        <fullName evidence="8">Penicillin-binding protein transpeptidase domain-containing protein</fullName>
    </recommendedName>
</protein>
<keyword evidence="3" id="KW-0812">Transmembrane</keyword>
<name>A0A1G1XTT7_9BACT</name>
<evidence type="ECO:0000259" key="4">
    <source>
        <dbReference type="Pfam" id="PF00905"/>
    </source>
</evidence>
<dbReference type="GO" id="GO:0071555">
    <property type="term" value="P:cell wall organization"/>
    <property type="evidence" value="ECO:0007669"/>
    <property type="project" value="TreeGrafter"/>
</dbReference>
<dbReference type="InterPro" id="IPR036138">
    <property type="entry name" value="PBP_dimer_sf"/>
</dbReference>
<dbReference type="PANTHER" id="PTHR30627">
    <property type="entry name" value="PEPTIDOGLYCAN D,D-TRANSPEPTIDASE"/>
    <property type="match status" value="1"/>
</dbReference>
<comment type="caution">
    <text evidence="6">The sequence shown here is derived from an EMBL/GenBank/DDBJ whole genome shotgun (WGS) entry which is preliminary data.</text>
</comment>
<keyword evidence="3" id="KW-1133">Transmembrane helix</keyword>
<dbReference type="GO" id="GO:0005886">
    <property type="term" value="C:plasma membrane"/>
    <property type="evidence" value="ECO:0007669"/>
    <property type="project" value="TreeGrafter"/>
</dbReference>
<dbReference type="EMBL" id="MHIB01000037">
    <property type="protein sequence ID" value="OGY43384.1"/>
    <property type="molecule type" value="Genomic_DNA"/>
</dbReference>
<dbReference type="PANTHER" id="PTHR30627:SF1">
    <property type="entry name" value="PEPTIDOGLYCAN D,D-TRANSPEPTIDASE FTSI"/>
    <property type="match status" value="1"/>
</dbReference>
<reference evidence="6 7" key="1">
    <citation type="journal article" date="2016" name="Nat. Commun.">
        <title>Thousands of microbial genomes shed light on interconnected biogeochemical processes in an aquifer system.</title>
        <authorList>
            <person name="Anantharaman K."/>
            <person name="Brown C.T."/>
            <person name="Hug L.A."/>
            <person name="Sharon I."/>
            <person name="Castelle C.J."/>
            <person name="Probst A.J."/>
            <person name="Thomas B.C."/>
            <person name="Singh A."/>
            <person name="Wilkins M.J."/>
            <person name="Karaoz U."/>
            <person name="Brodie E.L."/>
            <person name="Williams K.H."/>
            <person name="Hubbard S.S."/>
            <person name="Banfield J.F."/>
        </authorList>
    </citation>
    <scope>NUCLEOTIDE SEQUENCE [LARGE SCALE GENOMIC DNA]</scope>
</reference>
<feature type="domain" description="Penicillin-binding protein dimerisation" evidence="5">
    <location>
        <begin position="65"/>
        <end position="216"/>
    </location>
</feature>
<comment type="subcellular location">
    <subcellularLocation>
        <location evidence="1">Membrane</location>
    </subcellularLocation>
</comment>
<evidence type="ECO:0000259" key="5">
    <source>
        <dbReference type="Pfam" id="PF03717"/>
    </source>
</evidence>
<dbReference type="SUPFAM" id="SSF56519">
    <property type="entry name" value="Penicillin binding protein dimerisation domain"/>
    <property type="match status" value="1"/>
</dbReference>
<dbReference type="GO" id="GO:0008658">
    <property type="term" value="F:penicillin binding"/>
    <property type="evidence" value="ECO:0007669"/>
    <property type="project" value="InterPro"/>
</dbReference>
<feature type="domain" description="Penicillin-binding protein transpeptidase" evidence="4">
    <location>
        <begin position="261"/>
        <end position="561"/>
    </location>
</feature>
<dbReference type="SUPFAM" id="SSF56601">
    <property type="entry name" value="beta-lactamase/transpeptidase-like"/>
    <property type="match status" value="1"/>
</dbReference>
<dbReference type="InterPro" id="IPR012338">
    <property type="entry name" value="Beta-lactam/transpept-like"/>
</dbReference>
<evidence type="ECO:0008006" key="8">
    <source>
        <dbReference type="Google" id="ProtNLM"/>
    </source>
</evidence>
<accession>A0A1G1XTT7</accession>
<keyword evidence="2 3" id="KW-0472">Membrane</keyword>
<dbReference type="InterPro" id="IPR001460">
    <property type="entry name" value="PCN-bd_Tpept"/>
</dbReference>
<gene>
    <name evidence="6" type="ORF">A2729_04385</name>
</gene>
<evidence type="ECO:0000313" key="6">
    <source>
        <dbReference type="EMBL" id="OGY43384.1"/>
    </source>
</evidence>
<dbReference type="InterPro" id="IPR050515">
    <property type="entry name" value="Beta-lactam/transpept"/>
</dbReference>
<evidence type="ECO:0000256" key="1">
    <source>
        <dbReference type="ARBA" id="ARBA00004370"/>
    </source>
</evidence>
<dbReference type="InterPro" id="IPR005311">
    <property type="entry name" value="PBP_dimer"/>
</dbReference>
<feature type="transmembrane region" description="Helical" evidence="3">
    <location>
        <begin position="20"/>
        <end position="40"/>
    </location>
</feature>
<dbReference type="AlphaFoldDB" id="A0A1G1XTT7"/>
<dbReference type="Proteomes" id="UP000178930">
    <property type="component" value="Unassembled WGS sequence"/>
</dbReference>
<evidence type="ECO:0000256" key="3">
    <source>
        <dbReference type="SAM" id="Phobius"/>
    </source>
</evidence>
<organism evidence="6 7">
    <name type="scientific">Candidatus Buchananbacteria bacterium RIFCSPHIGHO2_01_FULL_39_14</name>
    <dbReference type="NCBI Taxonomy" id="1797532"/>
    <lineage>
        <taxon>Bacteria</taxon>
        <taxon>Candidatus Buchananiibacteriota</taxon>
    </lineage>
</organism>
<dbReference type="Pfam" id="PF00905">
    <property type="entry name" value="Transpeptidase"/>
    <property type="match status" value="1"/>
</dbReference>
<evidence type="ECO:0000256" key="2">
    <source>
        <dbReference type="ARBA" id="ARBA00023136"/>
    </source>
</evidence>
<proteinExistence type="predicted"/>
<dbReference type="Pfam" id="PF03717">
    <property type="entry name" value="PBP_dimer"/>
    <property type="match status" value="1"/>
</dbReference>
<dbReference type="Gene3D" id="3.30.450.330">
    <property type="match status" value="1"/>
</dbReference>